<accession>A0A3L0Y6K2</accession>
<dbReference type="AlphaFoldDB" id="A0A3L0Y6K2"/>
<reference evidence="1" key="1">
    <citation type="submission" date="2018-10" db="EMBL/GenBank/DDBJ databases">
        <authorList>
            <consortium name="NARMS: The National Antimicrobial Resistance Monitoring System"/>
        </authorList>
    </citation>
    <scope>NUCLEOTIDE SEQUENCE [LARGE SCALE GENOMIC DNA]</scope>
    <source>
        <strain evidence="1">CVM N17EC0388</strain>
    </source>
</reference>
<sequence length="62" mass="7186">MINTAKRVEVTAMDSHLALTEKEQEILIVLLTKIDQWRLRNDLKSIVVIDEPREKSEQPNAD</sequence>
<gene>
    <name evidence="1" type="ORF">D9F05_00750</name>
</gene>
<protein>
    <submittedName>
        <fullName evidence="1">Uncharacterized protein</fullName>
    </submittedName>
</protein>
<name>A0A3L0Y6K2_ECOLX</name>
<proteinExistence type="predicted"/>
<evidence type="ECO:0000313" key="1">
    <source>
        <dbReference type="EMBL" id="MHO02923.1"/>
    </source>
</evidence>
<dbReference type="EMBL" id="RNRV01000001">
    <property type="protein sequence ID" value="MHO02923.1"/>
    <property type="molecule type" value="Genomic_DNA"/>
</dbReference>
<comment type="caution">
    <text evidence="1">The sequence shown here is derived from an EMBL/GenBank/DDBJ whole genome shotgun (WGS) entry which is preliminary data.</text>
</comment>
<organism evidence="1">
    <name type="scientific">Escherichia coli</name>
    <dbReference type="NCBI Taxonomy" id="562"/>
    <lineage>
        <taxon>Bacteria</taxon>
        <taxon>Pseudomonadati</taxon>
        <taxon>Pseudomonadota</taxon>
        <taxon>Gammaproteobacteria</taxon>
        <taxon>Enterobacterales</taxon>
        <taxon>Enterobacteriaceae</taxon>
        <taxon>Escherichia</taxon>
    </lineage>
</organism>